<keyword evidence="2" id="KW-1185">Reference proteome</keyword>
<sequence length="121" mass="13426">MQINIARYSNLISLKDTGHNEEREEKLLERCPFGHEGTKLVSIPITILNVTGAIITWYLPDALTDTTQLNSPISWNLLDLEVSASLKGPCSEKILKVIARPAAITSAALRVMHPEQYWAGI</sequence>
<dbReference type="EMBL" id="JABBWG010000003">
    <property type="protein sequence ID" value="KAG1824386.1"/>
    <property type="molecule type" value="Genomic_DNA"/>
</dbReference>
<dbReference type="OrthoDB" id="2651275at2759"/>
<accession>A0A9P7EL44</accession>
<dbReference type="GeneID" id="64626341"/>
<comment type="caution">
    <text evidence="1">The sequence shown here is derived from an EMBL/GenBank/DDBJ whole genome shotgun (WGS) entry which is preliminary data.</text>
</comment>
<evidence type="ECO:0000313" key="1">
    <source>
        <dbReference type="EMBL" id="KAG1824386.1"/>
    </source>
</evidence>
<gene>
    <name evidence="1" type="ORF">BJ212DRAFT_1295566</name>
</gene>
<dbReference type="AlphaFoldDB" id="A0A9P7EL44"/>
<protein>
    <submittedName>
        <fullName evidence="1">Uncharacterized protein</fullName>
    </submittedName>
</protein>
<dbReference type="RefSeq" id="XP_041198103.1">
    <property type="nucleotide sequence ID" value="XM_041332324.1"/>
</dbReference>
<proteinExistence type="predicted"/>
<dbReference type="Proteomes" id="UP000807769">
    <property type="component" value="Unassembled WGS sequence"/>
</dbReference>
<name>A0A9P7EL44_9AGAM</name>
<organism evidence="1 2">
    <name type="scientific">Suillus subaureus</name>
    <dbReference type="NCBI Taxonomy" id="48587"/>
    <lineage>
        <taxon>Eukaryota</taxon>
        <taxon>Fungi</taxon>
        <taxon>Dikarya</taxon>
        <taxon>Basidiomycota</taxon>
        <taxon>Agaricomycotina</taxon>
        <taxon>Agaricomycetes</taxon>
        <taxon>Agaricomycetidae</taxon>
        <taxon>Boletales</taxon>
        <taxon>Suillineae</taxon>
        <taxon>Suillaceae</taxon>
        <taxon>Suillus</taxon>
    </lineage>
</organism>
<reference evidence="1" key="1">
    <citation type="journal article" date="2020" name="New Phytol.">
        <title>Comparative genomics reveals dynamic genome evolution in host specialist ectomycorrhizal fungi.</title>
        <authorList>
            <person name="Lofgren L.A."/>
            <person name="Nguyen N.H."/>
            <person name="Vilgalys R."/>
            <person name="Ruytinx J."/>
            <person name="Liao H.L."/>
            <person name="Branco S."/>
            <person name="Kuo A."/>
            <person name="LaButti K."/>
            <person name="Lipzen A."/>
            <person name="Andreopoulos W."/>
            <person name="Pangilinan J."/>
            <person name="Riley R."/>
            <person name="Hundley H."/>
            <person name="Na H."/>
            <person name="Barry K."/>
            <person name="Grigoriev I.V."/>
            <person name="Stajich J.E."/>
            <person name="Kennedy P.G."/>
        </authorList>
    </citation>
    <scope>NUCLEOTIDE SEQUENCE</scope>
    <source>
        <strain evidence="1">MN1</strain>
    </source>
</reference>
<evidence type="ECO:0000313" key="2">
    <source>
        <dbReference type="Proteomes" id="UP000807769"/>
    </source>
</evidence>